<evidence type="ECO:0000313" key="3">
    <source>
        <dbReference type="Proteomes" id="UP000244224"/>
    </source>
</evidence>
<dbReference type="Gene3D" id="3.40.50.300">
    <property type="entry name" value="P-loop containing nucleotide triphosphate hydrolases"/>
    <property type="match status" value="1"/>
</dbReference>
<name>A0A2T6B645_9RHOB</name>
<dbReference type="GO" id="GO:0006109">
    <property type="term" value="P:regulation of carbohydrate metabolic process"/>
    <property type="evidence" value="ECO:0007669"/>
    <property type="project" value="InterPro"/>
</dbReference>
<evidence type="ECO:0000259" key="1">
    <source>
        <dbReference type="Pfam" id="PF07475"/>
    </source>
</evidence>
<dbReference type="Pfam" id="PF07475">
    <property type="entry name" value="Hpr_kinase_C"/>
    <property type="match status" value="1"/>
</dbReference>
<dbReference type="InterPro" id="IPR027417">
    <property type="entry name" value="P-loop_NTPase"/>
</dbReference>
<comment type="caution">
    <text evidence="2">The sequence shown here is derived from an EMBL/GenBank/DDBJ whole genome shotgun (WGS) entry which is preliminary data.</text>
</comment>
<protein>
    <submittedName>
        <fullName evidence="2">Hpr(Ser) kinase/phosphatase</fullName>
    </submittedName>
</protein>
<dbReference type="GO" id="GO:0005524">
    <property type="term" value="F:ATP binding"/>
    <property type="evidence" value="ECO:0007669"/>
    <property type="project" value="InterPro"/>
</dbReference>
<dbReference type="CDD" id="cd01918">
    <property type="entry name" value="HprK_C"/>
    <property type="match status" value="1"/>
</dbReference>
<dbReference type="AlphaFoldDB" id="A0A2T6B645"/>
<reference evidence="2 3" key="1">
    <citation type="submission" date="2018-04" db="EMBL/GenBank/DDBJ databases">
        <title>Genomic Encyclopedia of Archaeal and Bacterial Type Strains, Phase II (KMG-II): from individual species to whole genera.</title>
        <authorList>
            <person name="Goeker M."/>
        </authorList>
    </citation>
    <scope>NUCLEOTIDE SEQUENCE [LARGE SCALE GENOMIC DNA]</scope>
    <source>
        <strain evidence="2 3">DSM 21823</strain>
    </source>
</reference>
<keyword evidence="2" id="KW-0418">Kinase</keyword>
<dbReference type="RefSeq" id="WP_242013760.1">
    <property type="nucleotide sequence ID" value="NZ_QBKP01000003.1"/>
</dbReference>
<dbReference type="GO" id="GO:0000155">
    <property type="term" value="F:phosphorelay sensor kinase activity"/>
    <property type="evidence" value="ECO:0007669"/>
    <property type="project" value="InterPro"/>
</dbReference>
<keyword evidence="2" id="KW-0808">Transferase</keyword>
<evidence type="ECO:0000313" key="2">
    <source>
        <dbReference type="EMBL" id="PTX51549.1"/>
    </source>
</evidence>
<proteinExistence type="predicted"/>
<dbReference type="Proteomes" id="UP000244224">
    <property type="component" value="Unassembled WGS sequence"/>
</dbReference>
<dbReference type="SUPFAM" id="SSF53795">
    <property type="entry name" value="PEP carboxykinase-like"/>
    <property type="match status" value="1"/>
</dbReference>
<organism evidence="2 3">
    <name type="scientific">Gemmobacter caeni</name>
    <dbReference type="NCBI Taxonomy" id="589035"/>
    <lineage>
        <taxon>Bacteria</taxon>
        <taxon>Pseudomonadati</taxon>
        <taxon>Pseudomonadota</taxon>
        <taxon>Alphaproteobacteria</taxon>
        <taxon>Rhodobacterales</taxon>
        <taxon>Paracoccaceae</taxon>
        <taxon>Gemmobacter</taxon>
    </lineage>
</organism>
<gene>
    <name evidence="2" type="ORF">C8N34_10350</name>
</gene>
<dbReference type="EMBL" id="QBKP01000003">
    <property type="protein sequence ID" value="PTX51549.1"/>
    <property type="molecule type" value="Genomic_DNA"/>
</dbReference>
<keyword evidence="3" id="KW-1185">Reference proteome</keyword>
<sequence>MSSASRSDGGGAAPSGLIHGSCVAVGGQGLLILGPSGSGKSSLALRMMASGATLVADDQVQMRCEGEDVIASPPPRLAGMIEARGVGLLHAAHVSGVKLRLVTDLSRPETDRLPPQRHIPVLGRALDLVLGCGNPHLEYALLQWLRGEGRVG</sequence>
<accession>A0A2T6B645</accession>
<dbReference type="InterPro" id="IPR011104">
    <property type="entry name" value="Hpr_kin/Pase_C"/>
</dbReference>
<feature type="domain" description="HPr kinase/phosphorylase C-terminal" evidence="1">
    <location>
        <begin position="13"/>
        <end position="98"/>
    </location>
</feature>